<evidence type="ECO:0008006" key="23">
    <source>
        <dbReference type="Google" id="ProtNLM"/>
    </source>
</evidence>
<dbReference type="Gene3D" id="1.10.510.10">
    <property type="entry name" value="Transferase(Phosphotransferase) domain 1"/>
    <property type="match status" value="1"/>
</dbReference>
<dbReference type="FunFam" id="3.30.200.20:FF:000142">
    <property type="entry name" value="Cysteine-rich receptor-like protein kinase 10"/>
    <property type="match status" value="1"/>
</dbReference>
<keyword evidence="22" id="KW-1185">Reference proteome</keyword>
<feature type="binding site" evidence="15">
    <location>
        <position position="382"/>
    </location>
    <ligand>
        <name>ATP</name>
        <dbReference type="ChEBI" id="CHEBI:30616"/>
    </ligand>
</feature>
<feature type="signal peptide" evidence="18">
    <location>
        <begin position="1"/>
        <end position="48"/>
    </location>
</feature>
<dbReference type="Gene3D" id="3.30.430.20">
    <property type="entry name" value="Gnk2 domain, C-X8-C-X2-C motif"/>
    <property type="match status" value="2"/>
</dbReference>
<dbReference type="GO" id="GO:0009737">
    <property type="term" value="P:response to abscisic acid"/>
    <property type="evidence" value="ECO:0007669"/>
    <property type="project" value="UniProtKB-ARBA"/>
</dbReference>
<evidence type="ECO:0000256" key="14">
    <source>
        <dbReference type="ARBA" id="ARBA00023180"/>
    </source>
</evidence>
<feature type="region of interest" description="Disordered" evidence="16">
    <location>
        <begin position="267"/>
        <end position="289"/>
    </location>
</feature>
<feature type="region of interest" description="Disordered" evidence="16">
    <location>
        <begin position="652"/>
        <end position="675"/>
    </location>
</feature>
<feature type="transmembrane region" description="Helical" evidence="17">
    <location>
        <begin position="297"/>
        <end position="318"/>
    </location>
</feature>
<evidence type="ECO:0000256" key="3">
    <source>
        <dbReference type="ARBA" id="ARBA00022553"/>
    </source>
</evidence>
<evidence type="ECO:0000256" key="8">
    <source>
        <dbReference type="ARBA" id="ARBA00022741"/>
    </source>
</evidence>
<comment type="subcellular location">
    <subcellularLocation>
        <location evidence="1">Membrane</location>
        <topology evidence="1">Single-pass membrane protein</topology>
    </subcellularLocation>
</comment>
<keyword evidence="7" id="KW-0677">Repeat</keyword>
<dbReference type="GO" id="GO:0005886">
    <property type="term" value="C:plasma membrane"/>
    <property type="evidence" value="ECO:0007669"/>
    <property type="project" value="TreeGrafter"/>
</dbReference>
<dbReference type="FunFam" id="1.10.510.10:FF:000343">
    <property type="entry name" value="Cysteine-rich receptor-like protein kinase 28"/>
    <property type="match status" value="1"/>
</dbReference>
<evidence type="ECO:0000259" key="20">
    <source>
        <dbReference type="PROSITE" id="PS51473"/>
    </source>
</evidence>
<dbReference type="Pfam" id="PF07714">
    <property type="entry name" value="PK_Tyr_Ser-Thr"/>
    <property type="match status" value="1"/>
</dbReference>
<evidence type="ECO:0000256" key="9">
    <source>
        <dbReference type="ARBA" id="ARBA00022777"/>
    </source>
</evidence>
<dbReference type="PROSITE" id="PS00108">
    <property type="entry name" value="PROTEIN_KINASE_ST"/>
    <property type="match status" value="1"/>
</dbReference>
<gene>
    <name evidence="21" type="ORF">SO802_006722</name>
</gene>
<evidence type="ECO:0000256" key="18">
    <source>
        <dbReference type="SAM" id="SignalP"/>
    </source>
</evidence>
<dbReference type="PROSITE" id="PS00107">
    <property type="entry name" value="PROTEIN_KINASE_ATP"/>
    <property type="match status" value="1"/>
</dbReference>
<evidence type="ECO:0000256" key="4">
    <source>
        <dbReference type="ARBA" id="ARBA00022679"/>
    </source>
</evidence>
<feature type="domain" description="Gnk2-homologous" evidence="20">
    <location>
        <begin position="157"/>
        <end position="264"/>
    </location>
</feature>
<dbReference type="GO" id="GO:0005524">
    <property type="term" value="F:ATP binding"/>
    <property type="evidence" value="ECO:0007669"/>
    <property type="project" value="UniProtKB-UniRule"/>
</dbReference>
<organism evidence="21 22">
    <name type="scientific">Lithocarpus litseifolius</name>
    <dbReference type="NCBI Taxonomy" id="425828"/>
    <lineage>
        <taxon>Eukaryota</taxon>
        <taxon>Viridiplantae</taxon>
        <taxon>Streptophyta</taxon>
        <taxon>Embryophyta</taxon>
        <taxon>Tracheophyta</taxon>
        <taxon>Spermatophyta</taxon>
        <taxon>Magnoliopsida</taxon>
        <taxon>eudicotyledons</taxon>
        <taxon>Gunneridae</taxon>
        <taxon>Pentapetalae</taxon>
        <taxon>rosids</taxon>
        <taxon>fabids</taxon>
        <taxon>Fagales</taxon>
        <taxon>Fagaceae</taxon>
        <taxon>Lithocarpus</taxon>
    </lineage>
</organism>
<reference evidence="21 22" key="1">
    <citation type="submission" date="2024-01" db="EMBL/GenBank/DDBJ databases">
        <title>A telomere-to-telomere, gap-free genome of sweet tea (Lithocarpus litseifolius).</title>
        <authorList>
            <person name="Zhou J."/>
        </authorList>
    </citation>
    <scope>NUCLEOTIDE SEQUENCE [LARGE SCALE GENOMIC DNA]</scope>
    <source>
        <strain evidence="21">Zhou-2022a</strain>
        <tissue evidence="21">Leaf</tissue>
    </source>
</reference>
<dbReference type="InterPro" id="IPR000719">
    <property type="entry name" value="Prot_kinase_dom"/>
</dbReference>
<keyword evidence="2" id="KW-0723">Serine/threonine-protein kinase</keyword>
<evidence type="ECO:0000256" key="10">
    <source>
        <dbReference type="ARBA" id="ARBA00022840"/>
    </source>
</evidence>
<evidence type="ECO:0000256" key="12">
    <source>
        <dbReference type="ARBA" id="ARBA00023136"/>
    </source>
</evidence>
<dbReference type="FunFam" id="3.30.430.20:FF:000003">
    <property type="entry name" value="Cysteine-rich RLK (RECEPTOR-like protein kinase) 10"/>
    <property type="match status" value="1"/>
</dbReference>
<accession>A0AAW2DND5</accession>
<keyword evidence="12 17" id="KW-0472">Membrane</keyword>
<evidence type="ECO:0000313" key="22">
    <source>
        <dbReference type="Proteomes" id="UP001459277"/>
    </source>
</evidence>
<dbReference type="GO" id="GO:0004674">
    <property type="term" value="F:protein serine/threonine kinase activity"/>
    <property type="evidence" value="ECO:0007669"/>
    <property type="project" value="UniProtKB-KW"/>
</dbReference>
<dbReference type="InterPro" id="IPR011009">
    <property type="entry name" value="Kinase-like_dom_sf"/>
</dbReference>
<keyword evidence="8 15" id="KW-0547">Nucleotide-binding</keyword>
<dbReference type="PROSITE" id="PS50011">
    <property type="entry name" value="PROTEIN_KINASE_DOM"/>
    <property type="match status" value="1"/>
</dbReference>
<evidence type="ECO:0000259" key="19">
    <source>
        <dbReference type="PROSITE" id="PS50011"/>
    </source>
</evidence>
<evidence type="ECO:0000313" key="21">
    <source>
        <dbReference type="EMBL" id="KAL0011614.1"/>
    </source>
</evidence>
<evidence type="ECO:0000256" key="13">
    <source>
        <dbReference type="ARBA" id="ARBA00023170"/>
    </source>
</evidence>
<evidence type="ECO:0000256" key="7">
    <source>
        <dbReference type="ARBA" id="ARBA00022737"/>
    </source>
</evidence>
<comment type="caution">
    <text evidence="21">The sequence shown here is derived from an EMBL/GenBank/DDBJ whole genome shotgun (WGS) entry which is preliminary data.</text>
</comment>
<dbReference type="CDD" id="cd14066">
    <property type="entry name" value="STKc_IRAK"/>
    <property type="match status" value="1"/>
</dbReference>
<keyword evidence="9" id="KW-0418">Kinase</keyword>
<keyword evidence="14" id="KW-0325">Glycoprotein</keyword>
<dbReference type="PANTHER" id="PTHR27002:SF181">
    <property type="entry name" value="RECEPTOR-LIKE SERINE_THREONINE-PROTEIN KINASE"/>
    <property type="match status" value="1"/>
</dbReference>
<dbReference type="CDD" id="cd23509">
    <property type="entry name" value="Gnk2-like"/>
    <property type="match status" value="2"/>
</dbReference>
<feature type="domain" description="Gnk2-homologous" evidence="20">
    <location>
        <begin position="46"/>
        <end position="151"/>
    </location>
</feature>
<dbReference type="SMART" id="SM00220">
    <property type="entry name" value="S_TKc"/>
    <property type="match status" value="1"/>
</dbReference>
<keyword evidence="4" id="KW-0808">Transferase</keyword>
<dbReference type="SUPFAM" id="SSF56112">
    <property type="entry name" value="Protein kinase-like (PK-like)"/>
    <property type="match status" value="1"/>
</dbReference>
<protein>
    <recommendedName>
        <fullName evidence="23">Cysteine-rich receptor-like protein kinase 29</fullName>
    </recommendedName>
</protein>
<dbReference type="InterPro" id="IPR008271">
    <property type="entry name" value="Ser/Thr_kinase_AS"/>
</dbReference>
<dbReference type="InterPro" id="IPR038408">
    <property type="entry name" value="GNK2_sf"/>
</dbReference>
<evidence type="ECO:0000256" key="5">
    <source>
        <dbReference type="ARBA" id="ARBA00022692"/>
    </source>
</evidence>
<dbReference type="Gene3D" id="3.30.200.20">
    <property type="entry name" value="Phosphorylase Kinase, domain 1"/>
    <property type="match status" value="1"/>
</dbReference>
<evidence type="ECO:0000256" key="6">
    <source>
        <dbReference type="ARBA" id="ARBA00022729"/>
    </source>
</evidence>
<keyword evidence="6 18" id="KW-0732">Signal</keyword>
<evidence type="ECO:0000256" key="1">
    <source>
        <dbReference type="ARBA" id="ARBA00004167"/>
    </source>
</evidence>
<dbReference type="AlphaFoldDB" id="A0AAW2DND5"/>
<dbReference type="PANTHER" id="PTHR27002">
    <property type="entry name" value="RECEPTOR-LIKE SERINE/THREONINE-PROTEIN KINASE SD1-8"/>
    <property type="match status" value="1"/>
</dbReference>
<dbReference type="InterPro" id="IPR017441">
    <property type="entry name" value="Protein_kinase_ATP_BS"/>
</dbReference>
<dbReference type="FunFam" id="3.30.430.20:FF:000002">
    <property type="entry name" value="Cysteine-rich receptor-like protein kinase 10"/>
    <property type="match status" value="1"/>
</dbReference>
<feature type="compositionally biased region" description="Pro residues" evidence="16">
    <location>
        <begin position="270"/>
        <end position="280"/>
    </location>
</feature>
<feature type="chain" id="PRO_5043991087" description="Cysteine-rich receptor-like protein kinase 29" evidence="18">
    <location>
        <begin position="49"/>
        <end position="675"/>
    </location>
</feature>
<dbReference type="InterPro" id="IPR001245">
    <property type="entry name" value="Ser-Thr/Tyr_kinase_cat_dom"/>
</dbReference>
<keyword evidence="10 15" id="KW-0067">ATP-binding</keyword>
<dbReference type="Pfam" id="PF01657">
    <property type="entry name" value="Stress-antifung"/>
    <property type="match status" value="2"/>
</dbReference>
<dbReference type="PROSITE" id="PS51473">
    <property type="entry name" value="GNK2"/>
    <property type="match status" value="2"/>
</dbReference>
<evidence type="ECO:0000256" key="11">
    <source>
        <dbReference type="ARBA" id="ARBA00022989"/>
    </source>
</evidence>
<evidence type="ECO:0000256" key="15">
    <source>
        <dbReference type="PROSITE-ProRule" id="PRU10141"/>
    </source>
</evidence>
<evidence type="ECO:0000256" key="16">
    <source>
        <dbReference type="SAM" id="MobiDB-lite"/>
    </source>
</evidence>
<proteinExistence type="predicted"/>
<keyword evidence="5 17" id="KW-0812">Transmembrane</keyword>
<name>A0AAW2DND5_9ROSI</name>
<sequence length="675" mass="75237">MRDYLEVVIGVVPATMAPMAKGTMKMGCSKPQIFFYFALIHLVIPTAAQSICSDTGNYTSNSTYRANLDGLLASMINNTKIDYGFYNFSAGESQDKVYAIALCAGDASPSECSSCINESRYDLLQACPNQKEAIDWAWDKKCLIRYSYKSIFNILATDPKRASVRVDNAPDVEAFNNVLGPLLDSLRERAAKGNSTRKFALQSVPAPNLQTIYSLLQCTPDLSELDCNTCLQDVQDYTASCCNGKQGGIFLAPSCVLRYETYRFYDPSAESPPPPPPSPPLTAASPPGNGGSTSRTVIIIVVPTVAFVVLIVSIYIFLRARKQPRQRENTDDEIGSVESLQFDFGTIRVATDDFSEANKLGQGGFGAVYKGMLNNGQIIAVKRLSIESGQGDLEFKNEVLLVAKLQHRNLVRLLGFCMERKERLLIYEFMSNTSLDHFLFDPIKRLHLDWKIRYKIIGGIARGLLYLHEDSRLRIIHRDLKASNILLDDEMNPKISDFGMAKLFSLEQTQASTSRIVGTYGYMAPEYAMHGKFSIKSDVFSFGVLILEIVTGQRNNCFRNRENVEDLLSNVWKNWRDGTASHIIDPTLKDSPISEIMRCIHVGLLSVQESITDRPTMAMIVLMLNSYSMTLPVPSQPAFFMHSNIESDISRSDHSKSSYVQHSANEASITELDPR</sequence>
<dbReference type="InterPro" id="IPR002902">
    <property type="entry name" value="GNK2"/>
</dbReference>
<evidence type="ECO:0000256" key="2">
    <source>
        <dbReference type="ARBA" id="ARBA00022527"/>
    </source>
</evidence>
<feature type="domain" description="Protein kinase" evidence="19">
    <location>
        <begin position="354"/>
        <end position="639"/>
    </location>
</feature>
<evidence type="ECO:0000256" key="17">
    <source>
        <dbReference type="SAM" id="Phobius"/>
    </source>
</evidence>
<feature type="compositionally biased region" description="Polar residues" evidence="16">
    <location>
        <begin position="659"/>
        <end position="668"/>
    </location>
</feature>
<dbReference type="Proteomes" id="UP001459277">
    <property type="component" value="Unassembled WGS sequence"/>
</dbReference>
<dbReference type="EMBL" id="JAZDWU010000002">
    <property type="protein sequence ID" value="KAL0011614.1"/>
    <property type="molecule type" value="Genomic_DNA"/>
</dbReference>
<keyword evidence="3" id="KW-0597">Phosphoprotein</keyword>
<keyword evidence="11 17" id="KW-1133">Transmembrane helix</keyword>
<keyword evidence="13" id="KW-0675">Receptor</keyword>